<dbReference type="AlphaFoldDB" id="A0A3Q9JKM5"/>
<evidence type="ECO:0000256" key="3">
    <source>
        <dbReference type="ARBA" id="ARBA00022448"/>
    </source>
</evidence>
<keyword evidence="8 9" id="KW-0472">Membrane</keyword>
<feature type="domain" description="ABC transmembrane type-1" evidence="10">
    <location>
        <begin position="18"/>
        <end position="211"/>
    </location>
</feature>
<evidence type="ECO:0000256" key="6">
    <source>
        <dbReference type="ARBA" id="ARBA00022970"/>
    </source>
</evidence>
<evidence type="ECO:0000256" key="9">
    <source>
        <dbReference type="RuleBase" id="RU363032"/>
    </source>
</evidence>
<accession>A0A3Q9JKM5</accession>
<keyword evidence="6" id="KW-0029">Amino-acid transport</keyword>
<dbReference type="Pfam" id="PF00528">
    <property type="entry name" value="BPD_transp_1"/>
    <property type="match status" value="1"/>
</dbReference>
<dbReference type="InterPro" id="IPR043429">
    <property type="entry name" value="ArtM/GltK/GlnP/TcyL/YhdX-like"/>
</dbReference>
<dbReference type="GO" id="GO:0043190">
    <property type="term" value="C:ATP-binding cassette (ABC) transporter complex"/>
    <property type="evidence" value="ECO:0007669"/>
    <property type="project" value="InterPro"/>
</dbReference>
<sequence>MFSWSYIQQVLPSFEQALWLTLKISAVGIGAAILIGALCSVVIFYRIAVFSQIAKGYVAFFRNTPLLLHLFFIYYGLPRALNITLSFETTALLGLSLLGGAYMAEAFRSGIEAVAKSQFESGQAIGLNRWQMVRYIILPQAISYCVPALGANCIFLFKETSVFTAIAGTDVTTIAINFINNGGPTNDNLLLLVLSYLVVIVPFIFILSYVEKRVRRAEFGN</sequence>
<feature type="transmembrane region" description="Helical" evidence="9">
    <location>
        <begin position="189"/>
        <end position="210"/>
    </location>
</feature>
<evidence type="ECO:0000313" key="11">
    <source>
        <dbReference type="EMBL" id="AZS49698.1"/>
    </source>
</evidence>
<evidence type="ECO:0000256" key="5">
    <source>
        <dbReference type="ARBA" id="ARBA00022692"/>
    </source>
</evidence>
<organism evidence="11 12">
    <name type="scientific">Entomomonas moraniae</name>
    <dbReference type="NCBI Taxonomy" id="2213226"/>
    <lineage>
        <taxon>Bacteria</taxon>
        <taxon>Pseudomonadati</taxon>
        <taxon>Pseudomonadota</taxon>
        <taxon>Gammaproteobacteria</taxon>
        <taxon>Pseudomonadales</taxon>
        <taxon>Pseudomonadaceae</taxon>
        <taxon>Entomomonas</taxon>
    </lineage>
</organism>
<dbReference type="InterPro" id="IPR000515">
    <property type="entry name" value="MetI-like"/>
</dbReference>
<dbReference type="InterPro" id="IPR010065">
    <property type="entry name" value="AA_ABC_transptr_permease_3TM"/>
</dbReference>
<evidence type="ECO:0000256" key="4">
    <source>
        <dbReference type="ARBA" id="ARBA00022475"/>
    </source>
</evidence>
<dbReference type="NCBIfam" id="TIGR01726">
    <property type="entry name" value="HEQRo_perm_3TM"/>
    <property type="match status" value="1"/>
</dbReference>
<gene>
    <name evidence="11" type="ORF">DM558_02400</name>
</gene>
<comment type="similarity">
    <text evidence="2">Belongs to the binding-protein-dependent transport system permease family. HisMQ subfamily.</text>
</comment>
<dbReference type="SUPFAM" id="SSF161098">
    <property type="entry name" value="MetI-like"/>
    <property type="match status" value="1"/>
</dbReference>
<keyword evidence="5 9" id="KW-0812">Transmembrane</keyword>
<dbReference type="EMBL" id="CP029822">
    <property type="protein sequence ID" value="AZS49698.1"/>
    <property type="molecule type" value="Genomic_DNA"/>
</dbReference>
<reference evidence="12" key="1">
    <citation type="submission" date="2018-06" db="EMBL/GenBank/DDBJ databases">
        <title>Complete genome of Pseudomonas insecticola strain QZS01.</title>
        <authorList>
            <person name="Wang J."/>
            <person name="Su Q."/>
        </authorList>
    </citation>
    <scope>NUCLEOTIDE SEQUENCE [LARGE SCALE GENOMIC DNA]</scope>
    <source>
        <strain evidence="12">QZS01</strain>
    </source>
</reference>
<dbReference type="PANTHER" id="PTHR30614:SF37">
    <property type="entry name" value="AMINO-ACID ABC TRANSPORTER PERMEASE PROTEIN YHDX-RELATED"/>
    <property type="match status" value="1"/>
</dbReference>
<dbReference type="Gene3D" id="1.10.3720.10">
    <property type="entry name" value="MetI-like"/>
    <property type="match status" value="1"/>
</dbReference>
<keyword evidence="3 9" id="KW-0813">Transport</keyword>
<dbReference type="RefSeq" id="WP_109703222.1">
    <property type="nucleotide sequence ID" value="NZ_CP029822.1"/>
</dbReference>
<evidence type="ECO:0000313" key="12">
    <source>
        <dbReference type="Proteomes" id="UP000273143"/>
    </source>
</evidence>
<dbReference type="PANTHER" id="PTHR30614">
    <property type="entry name" value="MEMBRANE COMPONENT OF AMINO ACID ABC TRANSPORTER"/>
    <property type="match status" value="1"/>
</dbReference>
<keyword evidence="4" id="KW-1003">Cell membrane</keyword>
<proteinExistence type="inferred from homology"/>
<dbReference type="GO" id="GO:0022857">
    <property type="term" value="F:transmembrane transporter activity"/>
    <property type="evidence" value="ECO:0007669"/>
    <property type="project" value="InterPro"/>
</dbReference>
<evidence type="ECO:0000256" key="1">
    <source>
        <dbReference type="ARBA" id="ARBA00004429"/>
    </source>
</evidence>
<dbReference type="CDD" id="cd06261">
    <property type="entry name" value="TM_PBP2"/>
    <property type="match status" value="1"/>
</dbReference>
<feature type="transmembrane region" description="Helical" evidence="9">
    <location>
        <begin position="57"/>
        <end position="77"/>
    </location>
</feature>
<name>A0A3Q9JKM5_9GAMM</name>
<evidence type="ECO:0000259" key="10">
    <source>
        <dbReference type="PROSITE" id="PS50928"/>
    </source>
</evidence>
<feature type="transmembrane region" description="Helical" evidence="9">
    <location>
        <begin position="135"/>
        <end position="157"/>
    </location>
</feature>
<keyword evidence="12" id="KW-1185">Reference proteome</keyword>
<evidence type="ECO:0000256" key="2">
    <source>
        <dbReference type="ARBA" id="ARBA00010072"/>
    </source>
</evidence>
<dbReference type="Proteomes" id="UP000273143">
    <property type="component" value="Chromosome"/>
</dbReference>
<dbReference type="GO" id="GO:0006865">
    <property type="term" value="P:amino acid transport"/>
    <property type="evidence" value="ECO:0007669"/>
    <property type="project" value="UniProtKB-KW"/>
</dbReference>
<keyword evidence="7 9" id="KW-1133">Transmembrane helix</keyword>
<protein>
    <submittedName>
        <fullName evidence="11">Amino acid ABC transporter permease</fullName>
    </submittedName>
</protein>
<feature type="transmembrane region" description="Helical" evidence="9">
    <location>
        <begin position="20"/>
        <end position="45"/>
    </location>
</feature>
<dbReference type="InterPro" id="IPR035906">
    <property type="entry name" value="MetI-like_sf"/>
</dbReference>
<evidence type="ECO:0000256" key="7">
    <source>
        <dbReference type="ARBA" id="ARBA00022989"/>
    </source>
</evidence>
<evidence type="ECO:0000256" key="8">
    <source>
        <dbReference type="ARBA" id="ARBA00023136"/>
    </source>
</evidence>
<comment type="subcellular location">
    <subcellularLocation>
        <location evidence="1">Cell inner membrane</location>
        <topology evidence="1">Multi-pass membrane protein</topology>
    </subcellularLocation>
    <subcellularLocation>
        <location evidence="9">Cell membrane</location>
        <topology evidence="9">Multi-pass membrane protein</topology>
    </subcellularLocation>
</comment>
<dbReference type="KEGG" id="emo:DM558_02400"/>
<dbReference type="PROSITE" id="PS50928">
    <property type="entry name" value="ABC_TM1"/>
    <property type="match status" value="1"/>
</dbReference>